<sequence>MKDSCRVDFREIQRRNGKIIIRALMGVEKATVNAIVEKICCEHNIIVFKNEVEKEVKSFIYRGYKLGFIDVTEDSCFVINHRIKEQFTMAKQHNKTSKVLKSHLKRKVRPKQALKKSKQSQK</sequence>
<feature type="region of interest" description="Disordered" evidence="1">
    <location>
        <begin position="94"/>
        <end position="122"/>
    </location>
</feature>
<evidence type="ECO:0000313" key="2">
    <source>
        <dbReference type="EMBL" id="CRK88685.1"/>
    </source>
</evidence>
<organism evidence="2 3">
    <name type="scientific">Clunio marinus</name>
    <dbReference type="NCBI Taxonomy" id="568069"/>
    <lineage>
        <taxon>Eukaryota</taxon>
        <taxon>Metazoa</taxon>
        <taxon>Ecdysozoa</taxon>
        <taxon>Arthropoda</taxon>
        <taxon>Hexapoda</taxon>
        <taxon>Insecta</taxon>
        <taxon>Pterygota</taxon>
        <taxon>Neoptera</taxon>
        <taxon>Endopterygota</taxon>
        <taxon>Diptera</taxon>
        <taxon>Nematocera</taxon>
        <taxon>Chironomoidea</taxon>
        <taxon>Chironomidae</taxon>
        <taxon>Clunio</taxon>
    </lineage>
</organism>
<name>A0A1J1HKX7_9DIPT</name>
<keyword evidence="3" id="KW-1185">Reference proteome</keyword>
<dbReference type="AlphaFoldDB" id="A0A1J1HKX7"/>
<evidence type="ECO:0000313" key="3">
    <source>
        <dbReference type="Proteomes" id="UP000183832"/>
    </source>
</evidence>
<proteinExistence type="predicted"/>
<gene>
    <name evidence="2" type="ORF">CLUMA_CG002439</name>
</gene>
<reference evidence="2 3" key="1">
    <citation type="submission" date="2015-04" db="EMBL/GenBank/DDBJ databases">
        <authorList>
            <person name="Syromyatnikov M.Y."/>
            <person name="Popov V.N."/>
        </authorList>
    </citation>
    <scope>NUCLEOTIDE SEQUENCE [LARGE SCALE GENOMIC DNA]</scope>
</reference>
<dbReference type="Proteomes" id="UP000183832">
    <property type="component" value="Unassembled WGS sequence"/>
</dbReference>
<dbReference type="EMBL" id="CVRI01000009">
    <property type="protein sequence ID" value="CRK88685.1"/>
    <property type="molecule type" value="Genomic_DNA"/>
</dbReference>
<protein>
    <submittedName>
        <fullName evidence="2">CLUMA_CG002439, isoform A</fullName>
    </submittedName>
</protein>
<accession>A0A1J1HKX7</accession>
<evidence type="ECO:0000256" key="1">
    <source>
        <dbReference type="SAM" id="MobiDB-lite"/>
    </source>
</evidence>